<name>A0A2G3E2Q7_9FIRM</name>
<organism evidence="3 4">
    <name type="scientific">Agathobacter ruminis</name>
    <dbReference type="NCBI Taxonomy" id="1712665"/>
    <lineage>
        <taxon>Bacteria</taxon>
        <taxon>Bacillati</taxon>
        <taxon>Bacillota</taxon>
        <taxon>Clostridia</taxon>
        <taxon>Lachnospirales</taxon>
        <taxon>Lachnospiraceae</taxon>
        <taxon>Agathobacter</taxon>
    </lineage>
</organism>
<reference evidence="3 4" key="2">
    <citation type="submission" date="2017-10" db="EMBL/GenBank/DDBJ databases">
        <authorList>
            <person name="Banno H."/>
            <person name="Chua N.-H."/>
        </authorList>
    </citation>
    <scope>NUCLEOTIDE SEQUENCE [LARGE SCALE GENOMIC DNA]</scope>
    <source>
        <strain evidence="3 4">JK623</strain>
    </source>
</reference>
<keyword evidence="2" id="KW-0472">Membrane</keyword>
<evidence type="ECO:0000313" key="3">
    <source>
        <dbReference type="EMBL" id="PHU37567.1"/>
    </source>
</evidence>
<dbReference type="EMBL" id="PDYG01000041">
    <property type="protein sequence ID" value="PHU37567.1"/>
    <property type="molecule type" value="Genomic_DNA"/>
</dbReference>
<proteinExistence type="predicted"/>
<reference evidence="3 4" key="1">
    <citation type="submission" date="2017-10" db="EMBL/GenBank/DDBJ databases">
        <title>Resolving the taxonomy of Roseburia spp., Eubacterium rectale and Agathobacter spp. through phylogenomic analysis.</title>
        <authorList>
            <person name="Sheridan P.O."/>
            <person name="Walker A.W."/>
            <person name="Duncan S.H."/>
            <person name="Scott K.P."/>
            <person name="Toole P.W.O."/>
            <person name="Luis P."/>
            <person name="Flint H.J."/>
        </authorList>
    </citation>
    <scope>NUCLEOTIDE SEQUENCE [LARGE SCALE GENOMIC DNA]</scope>
    <source>
        <strain evidence="3 4">JK623</strain>
    </source>
</reference>
<accession>A0A2G3E2Q7</accession>
<evidence type="ECO:0000313" key="4">
    <source>
        <dbReference type="Proteomes" id="UP000224563"/>
    </source>
</evidence>
<feature type="compositionally biased region" description="Polar residues" evidence="1">
    <location>
        <begin position="117"/>
        <end position="126"/>
    </location>
</feature>
<keyword evidence="2" id="KW-1133">Transmembrane helix</keyword>
<keyword evidence="4" id="KW-1185">Reference proteome</keyword>
<evidence type="ECO:0000256" key="2">
    <source>
        <dbReference type="SAM" id="Phobius"/>
    </source>
</evidence>
<gene>
    <name evidence="3" type="ORF">CSX02_07205</name>
</gene>
<evidence type="ECO:0000256" key="1">
    <source>
        <dbReference type="SAM" id="MobiDB-lite"/>
    </source>
</evidence>
<dbReference type="Proteomes" id="UP000224563">
    <property type="component" value="Unassembled WGS sequence"/>
</dbReference>
<comment type="caution">
    <text evidence="3">The sequence shown here is derived from an EMBL/GenBank/DDBJ whole genome shotgun (WGS) entry which is preliminary data.</text>
</comment>
<feature type="transmembrane region" description="Helical" evidence="2">
    <location>
        <begin position="12"/>
        <end position="32"/>
    </location>
</feature>
<feature type="region of interest" description="Disordered" evidence="1">
    <location>
        <begin position="106"/>
        <end position="126"/>
    </location>
</feature>
<dbReference type="AlphaFoldDB" id="A0A2G3E2Q7"/>
<feature type="transmembrane region" description="Helical" evidence="2">
    <location>
        <begin position="52"/>
        <end position="76"/>
    </location>
</feature>
<sequence>MQKRSICKILSIVYLILGCIGSAIIAYAYGYRTVENVNYFNGETTTRLVRDSALTAGIFGGAISVVIIVTILLYVFGDIHEKIRFMASQSHNITTLLKDLKENAGNMPTDNEHNQVAPMTNNLPPQ</sequence>
<keyword evidence="2" id="KW-0812">Transmembrane</keyword>
<protein>
    <submittedName>
        <fullName evidence="3">Uncharacterized protein</fullName>
    </submittedName>
</protein>
<dbReference type="PROSITE" id="PS51257">
    <property type="entry name" value="PROKAR_LIPOPROTEIN"/>
    <property type="match status" value="1"/>
</dbReference>